<evidence type="ECO:0000313" key="2">
    <source>
        <dbReference type="Proteomes" id="UP000525923"/>
    </source>
</evidence>
<organism evidence="1 2">
    <name type="scientific">Planococcus koreensis</name>
    <dbReference type="NCBI Taxonomy" id="112331"/>
    <lineage>
        <taxon>Bacteria</taxon>
        <taxon>Bacillati</taxon>
        <taxon>Bacillota</taxon>
        <taxon>Bacilli</taxon>
        <taxon>Bacillales</taxon>
        <taxon>Caryophanaceae</taxon>
        <taxon>Planococcus</taxon>
    </lineage>
</organism>
<gene>
    <name evidence="1" type="ORF">HNQ44_002104</name>
</gene>
<evidence type="ECO:0000313" key="1">
    <source>
        <dbReference type="EMBL" id="MBB5180675.1"/>
    </source>
</evidence>
<proteinExistence type="predicted"/>
<comment type="caution">
    <text evidence="1">The sequence shown here is derived from an EMBL/GenBank/DDBJ whole genome shotgun (WGS) entry which is preliminary data.</text>
</comment>
<dbReference type="EMBL" id="JACHHE010000005">
    <property type="protein sequence ID" value="MBB5180675.1"/>
    <property type="molecule type" value="Genomic_DNA"/>
</dbReference>
<keyword evidence="2" id="KW-1185">Reference proteome</keyword>
<name>A0A7W8CS71_9BACL</name>
<accession>A0A7W8CS71</accession>
<dbReference type="AlphaFoldDB" id="A0A7W8CS71"/>
<dbReference type="OrthoDB" id="2454139at2"/>
<dbReference type="Proteomes" id="UP000525923">
    <property type="component" value="Unassembled WGS sequence"/>
</dbReference>
<protein>
    <submittedName>
        <fullName evidence="1">Type II secretory pathway pseudopilin PulG</fullName>
    </submittedName>
</protein>
<sequence>MVEILATLALIGIVFVGVMSIFPQMSLFNEKTYTKLDTMNLARQEISEMKALTFTGTPVEIRQKLVADPLMAYSSNPLLNETGPGGEIIHYFKKTKGTYEYELRFNETPKFTGEAALGKLYQVHLTVKTGQTFNSETFAYIEVN</sequence>
<reference evidence="1 2" key="1">
    <citation type="submission" date="2020-08" db="EMBL/GenBank/DDBJ databases">
        <title>Genomic Encyclopedia of Type Strains, Phase IV (KMG-IV): sequencing the most valuable type-strain genomes for metagenomic binning, comparative biology and taxonomic classification.</title>
        <authorList>
            <person name="Goeker M."/>
        </authorList>
    </citation>
    <scope>NUCLEOTIDE SEQUENCE [LARGE SCALE GENOMIC DNA]</scope>
    <source>
        <strain evidence="1 2">DSM 15895</strain>
    </source>
</reference>